<dbReference type="Proteomes" id="UP000591131">
    <property type="component" value="Unassembled WGS sequence"/>
</dbReference>
<evidence type="ECO:0000256" key="3">
    <source>
        <dbReference type="ARBA" id="ARBA00022833"/>
    </source>
</evidence>
<dbReference type="InterPro" id="IPR017907">
    <property type="entry name" value="Znf_RING_CS"/>
</dbReference>
<evidence type="ECO:0000256" key="2">
    <source>
        <dbReference type="ARBA" id="ARBA00022771"/>
    </source>
</evidence>
<dbReference type="EMBL" id="JAAPAO010001205">
    <property type="protein sequence ID" value="KAF4650673.1"/>
    <property type="molecule type" value="Genomic_DNA"/>
</dbReference>
<sequence>MDFGSWLTNFLGASGAQAAAEAQARAQAQAQERYRQAQQDAHRRGGPPGYSFPFSPFGGFDMSDPFGMGQQPQPQQRHSNVPPPASSTAIQSLPQVVITPEDISEDAANNQECSICLEPQHVGNKATKLPCGHLFCTGCIVPWLKRNCTCPVCRYELPTNDAQFEAGRKDRMKQRKMRFRKRDLQNMSVRGLRQLMCELGISSEGCLEKSELLDRLEQSKRVELIPECPSSTVHPHVYTKSQLLAMTVPEIKDLMTRCNIAVPDQAVEKEQLLQMLVNSGRVVVSTDESTPDLDMPDSDKQGPELYSIDELRSMRVKDLKNLISAKGGSSSDCVEKSDLIQRLESLGAVRSS</sequence>
<dbReference type="InterPro" id="IPR001841">
    <property type="entry name" value="Znf_RING"/>
</dbReference>
<dbReference type="OrthoDB" id="421575at2759"/>
<evidence type="ECO:0000256" key="4">
    <source>
        <dbReference type="PROSITE-ProRule" id="PRU00175"/>
    </source>
</evidence>
<dbReference type="InterPro" id="IPR013083">
    <property type="entry name" value="Znf_RING/FYVE/PHD"/>
</dbReference>
<comment type="caution">
    <text evidence="7">The sequence shown here is derived from an EMBL/GenBank/DDBJ whole genome shotgun (WGS) entry which is preliminary data.</text>
</comment>
<dbReference type="PANTHER" id="PTHR45931:SF3">
    <property type="entry name" value="RING ZINC FINGER-CONTAINING PROTEIN"/>
    <property type="match status" value="1"/>
</dbReference>
<proteinExistence type="predicted"/>
<dbReference type="Pfam" id="PF10208">
    <property type="entry name" value="ARMET_C"/>
    <property type="match status" value="1"/>
</dbReference>
<protein>
    <recommendedName>
        <fullName evidence="6">RING-type domain-containing protein</fullName>
    </recommendedName>
</protein>
<evidence type="ECO:0000259" key="6">
    <source>
        <dbReference type="PROSITE" id="PS50089"/>
    </source>
</evidence>
<name>A0A7J6KTK3_PERCH</name>
<keyword evidence="8" id="KW-1185">Reference proteome</keyword>
<evidence type="ECO:0000256" key="5">
    <source>
        <dbReference type="SAM" id="MobiDB-lite"/>
    </source>
</evidence>
<dbReference type="Gene3D" id="3.30.40.10">
    <property type="entry name" value="Zinc/RING finger domain, C3HC4 (zinc finger)"/>
    <property type="match status" value="1"/>
</dbReference>
<keyword evidence="2 4" id="KW-0863">Zinc-finger</keyword>
<feature type="region of interest" description="Disordered" evidence="5">
    <location>
        <begin position="22"/>
        <end position="90"/>
    </location>
</feature>
<evidence type="ECO:0000313" key="8">
    <source>
        <dbReference type="Proteomes" id="UP000591131"/>
    </source>
</evidence>
<dbReference type="GO" id="GO:0061630">
    <property type="term" value="F:ubiquitin protein ligase activity"/>
    <property type="evidence" value="ECO:0007669"/>
    <property type="project" value="TreeGrafter"/>
</dbReference>
<dbReference type="GO" id="GO:0006511">
    <property type="term" value="P:ubiquitin-dependent protein catabolic process"/>
    <property type="evidence" value="ECO:0007669"/>
    <property type="project" value="TreeGrafter"/>
</dbReference>
<accession>A0A7J6KTK3</accession>
<reference evidence="7 8" key="1">
    <citation type="submission" date="2020-04" db="EMBL/GenBank/DDBJ databases">
        <title>Perkinsus chesapeaki whole genome sequence.</title>
        <authorList>
            <person name="Bogema D.R."/>
        </authorList>
    </citation>
    <scope>NUCLEOTIDE SEQUENCE [LARGE SCALE GENOMIC DNA]</scope>
    <source>
        <strain evidence="7">ATCC PRA-425</strain>
    </source>
</reference>
<dbReference type="AlphaFoldDB" id="A0A7J6KTK3"/>
<dbReference type="SUPFAM" id="SSF68906">
    <property type="entry name" value="SAP domain"/>
    <property type="match status" value="2"/>
</dbReference>
<gene>
    <name evidence="7" type="ORF">FOL47_000972</name>
</gene>
<feature type="compositionally biased region" description="Basic and acidic residues" evidence="5">
    <location>
        <begin position="32"/>
        <end position="43"/>
    </location>
</feature>
<dbReference type="PROSITE" id="PS00518">
    <property type="entry name" value="ZF_RING_1"/>
    <property type="match status" value="1"/>
</dbReference>
<evidence type="ECO:0000256" key="1">
    <source>
        <dbReference type="ARBA" id="ARBA00022723"/>
    </source>
</evidence>
<dbReference type="InterPro" id="IPR051834">
    <property type="entry name" value="RING_finger_E3_ligase"/>
</dbReference>
<keyword evidence="3" id="KW-0862">Zinc</keyword>
<dbReference type="Gene3D" id="1.10.720.30">
    <property type="entry name" value="SAP domain"/>
    <property type="match status" value="1"/>
</dbReference>
<dbReference type="InterPro" id="IPR036361">
    <property type="entry name" value="SAP_dom_sf"/>
</dbReference>
<feature type="domain" description="RING-type" evidence="6">
    <location>
        <begin position="113"/>
        <end position="154"/>
    </location>
</feature>
<feature type="compositionally biased region" description="Low complexity" evidence="5">
    <location>
        <begin position="22"/>
        <end position="31"/>
    </location>
</feature>
<dbReference type="PROSITE" id="PS50089">
    <property type="entry name" value="ZF_RING_2"/>
    <property type="match status" value="1"/>
</dbReference>
<dbReference type="SUPFAM" id="SSF57850">
    <property type="entry name" value="RING/U-box"/>
    <property type="match status" value="1"/>
</dbReference>
<dbReference type="InterPro" id="IPR019345">
    <property type="entry name" value="ARMET_C"/>
</dbReference>
<feature type="compositionally biased region" description="Low complexity" evidence="5">
    <location>
        <begin position="49"/>
        <end position="60"/>
    </location>
</feature>
<dbReference type="GO" id="GO:0005634">
    <property type="term" value="C:nucleus"/>
    <property type="evidence" value="ECO:0007669"/>
    <property type="project" value="TreeGrafter"/>
</dbReference>
<organism evidence="7 8">
    <name type="scientific">Perkinsus chesapeaki</name>
    <name type="common">Clam parasite</name>
    <name type="synonym">Perkinsus andrewsi</name>
    <dbReference type="NCBI Taxonomy" id="330153"/>
    <lineage>
        <taxon>Eukaryota</taxon>
        <taxon>Sar</taxon>
        <taxon>Alveolata</taxon>
        <taxon>Perkinsozoa</taxon>
        <taxon>Perkinsea</taxon>
        <taxon>Perkinsida</taxon>
        <taxon>Perkinsidae</taxon>
        <taxon>Perkinsus</taxon>
    </lineage>
</organism>
<keyword evidence="1" id="KW-0479">Metal-binding</keyword>
<dbReference type="Pfam" id="PF13639">
    <property type="entry name" value="zf-RING_2"/>
    <property type="match status" value="1"/>
</dbReference>
<dbReference type="GO" id="GO:0008270">
    <property type="term" value="F:zinc ion binding"/>
    <property type="evidence" value="ECO:0007669"/>
    <property type="project" value="UniProtKB-KW"/>
</dbReference>
<evidence type="ECO:0000313" key="7">
    <source>
        <dbReference type="EMBL" id="KAF4650673.1"/>
    </source>
</evidence>
<dbReference type="PANTHER" id="PTHR45931">
    <property type="entry name" value="SI:CH211-59O9.10"/>
    <property type="match status" value="1"/>
</dbReference>
<dbReference type="SMART" id="SM00184">
    <property type="entry name" value="RING"/>
    <property type="match status" value="1"/>
</dbReference>